<dbReference type="InterPro" id="IPR045231">
    <property type="entry name" value="Yip1/4-like"/>
</dbReference>
<evidence type="ECO:0000313" key="9">
    <source>
        <dbReference type="Proteomes" id="UP000034350"/>
    </source>
</evidence>
<proteinExistence type="inferred from homology"/>
<evidence type="ECO:0000259" key="7">
    <source>
        <dbReference type="Pfam" id="PF04893"/>
    </source>
</evidence>
<dbReference type="Proteomes" id="UP000034350">
    <property type="component" value="Unassembled WGS sequence"/>
</dbReference>
<keyword evidence="5 6" id="KW-0472">Membrane</keyword>
<feature type="domain" description="Yip1" evidence="7">
    <location>
        <begin position="63"/>
        <end position="194"/>
    </location>
</feature>
<dbReference type="VEuPathDB" id="MicrosporidiaDB:NCER_101489"/>
<dbReference type="OMA" id="HIRAKSM"/>
<comment type="caution">
    <text evidence="8">The sequence shown here is derived from an EMBL/GenBank/DDBJ whole genome shotgun (WGS) entry which is preliminary data.</text>
</comment>
<dbReference type="VEuPathDB" id="MicrosporidiaDB:AAJ76_670005883"/>
<sequence>MEFEDLKEQYVDKIDIRSAFTGHLSGDKPLLEELGIDFGIIRKESSLIFKIFTPSSFDCVVSSDVTGPFVNIIAFSLCLLLNYKMHFRYIYSISLFSIFSTYLLLNVMDLVDIKLLECCSVLGYSFTPIVMFSFLNIFTKWLPIKCRIFFGIIFALWSAYTASFVFVRYLNVSNKQFLILYPLFITYICFAIIVVF</sequence>
<dbReference type="PANTHER" id="PTHR21236">
    <property type="entry name" value="GOLGI MEMBRANE PROTEIN YIP1"/>
    <property type="match status" value="1"/>
</dbReference>
<evidence type="ECO:0000313" key="8">
    <source>
        <dbReference type="EMBL" id="KKO74474.1"/>
    </source>
</evidence>
<reference evidence="8 9" key="1">
    <citation type="journal article" date="2015" name="Environ. Microbiol.">
        <title>Genome analyses suggest the presence of polyploidy and recent human-driven expansions in eight global populations of the honeybee pathogen Nosema ceranae.</title>
        <authorList>
            <person name="Pelin A."/>
            <person name="Selman M."/>
            <person name="Aris-Brosou S."/>
            <person name="Farinelli L."/>
            <person name="Corradi N."/>
        </authorList>
    </citation>
    <scope>NUCLEOTIDE SEQUENCE [LARGE SCALE GENOMIC DNA]</scope>
    <source>
        <strain evidence="8 9">PA08 1199</strain>
    </source>
</reference>
<dbReference type="GO" id="GO:0048280">
    <property type="term" value="P:vesicle fusion with Golgi apparatus"/>
    <property type="evidence" value="ECO:0007669"/>
    <property type="project" value="TreeGrafter"/>
</dbReference>
<keyword evidence="3 6" id="KW-0812">Transmembrane</keyword>
<feature type="transmembrane region" description="Helical" evidence="6">
    <location>
        <begin position="176"/>
        <end position="195"/>
    </location>
</feature>
<keyword evidence="9" id="KW-1185">Reference proteome</keyword>
<evidence type="ECO:0000256" key="6">
    <source>
        <dbReference type="RuleBase" id="RU361264"/>
    </source>
</evidence>
<comment type="subcellular location">
    <subcellularLocation>
        <location evidence="6">Golgi apparatus membrane</location>
        <topology evidence="6">Multi-pass membrane protein</topology>
    </subcellularLocation>
    <subcellularLocation>
        <location evidence="1">Membrane</location>
        <topology evidence="1">Multi-pass membrane protein</topology>
    </subcellularLocation>
</comment>
<dbReference type="Pfam" id="PF04893">
    <property type="entry name" value="Yip1"/>
    <property type="match status" value="1"/>
</dbReference>
<feature type="transmembrane region" description="Helical" evidence="6">
    <location>
        <begin position="113"/>
        <end position="136"/>
    </location>
</feature>
<evidence type="ECO:0000256" key="3">
    <source>
        <dbReference type="ARBA" id="ARBA00022692"/>
    </source>
</evidence>
<gene>
    <name evidence="8" type="ORF">AAJ76_670005883</name>
</gene>
<organism evidence="8 9">
    <name type="scientific">Vairimorpha ceranae</name>
    <dbReference type="NCBI Taxonomy" id="40302"/>
    <lineage>
        <taxon>Eukaryota</taxon>
        <taxon>Fungi</taxon>
        <taxon>Fungi incertae sedis</taxon>
        <taxon>Microsporidia</taxon>
        <taxon>Nosematidae</taxon>
        <taxon>Vairimorpha</taxon>
    </lineage>
</organism>
<keyword evidence="4 6" id="KW-1133">Transmembrane helix</keyword>
<comment type="similarity">
    <text evidence="2 6">Belongs to the YIP1 family.</text>
</comment>
<dbReference type="OrthoDB" id="440385at2759"/>
<dbReference type="InterPro" id="IPR006977">
    <property type="entry name" value="Yip1_dom"/>
</dbReference>
<comment type="caution">
    <text evidence="6">Lacks conserved residue(s) required for the propagation of feature annotation.</text>
</comment>
<feature type="transmembrane region" description="Helical" evidence="6">
    <location>
        <begin position="148"/>
        <end position="170"/>
    </location>
</feature>
<evidence type="ECO:0000256" key="1">
    <source>
        <dbReference type="ARBA" id="ARBA00004141"/>
    </source>
</evidence>
<name>A0A0F9Z9H1_9MICR</name>
<protein>
    <recommendedName>
        <fullName evidence="6">Protein YIP</fullName>
    </recommendedName>
</protein>
<accession>A0A0F9Z9H1</accession>
<dbReference type="RefSeq" id="XP_024330216.1">
    <property type="nucleotide sequence ID" value="XM_024476219.1"/>
</dbReference>
<dbReference type="GO" id="GO:0000139">
    <property type="term" value="C:Golgi membrane"/>
    <property type="evidence" value="ECO:0007669"/>
    <property type="project" value="UniProtKB-SubCell"/>
</dbReference>
<dbReference type="PANTHER" id="PTHR21236:SF2">
    <property type="entry name" value="PROTEIN YIPF"/>
    <property type="match status" value="1"/>
</dbReference>
<evidence type="ECO:0000256" key="4">
    <source>
        <dbReference type="ARBA" id="ARBA00022989"/>
    </source>
</evidence>
<evidence type="ECO:0000256" key="2">
    <source>
        <dbReference type="ARBA" id="ARBA00010596"/>
    </source>
</evidence>
<feature type="transmembrane region" description="Helical" evidence="6">
    <location>
        <begin position="89"/>
        <end position="107"/>
    </location>
</feature>
<dbReference type="GO" id="GO:0006888">
    <property type="term" value="P:endoplasmic reticulum to Golgi vesicle-mediated transport"/>
    <property type="evidence" value="ECO:0007669"/>
    <property type="project" value="InterPro"/>
</dbReference>
<dbReference type="AlphaFoldDB" id="A0A0F9Z9H1"/>
<dbReference type="EMBL" id="JPQZ01000067">
    <property type="protein sequence ID" value="KKO74474.1"/>
    <property type="molecule type" value="Genomic_DNA"/>
</dbReference>
<dbReference type="GO" id="GO:0005802">
    <property type="term" value="C:trans-Golgi network"/>
    <property type="evidence" value="ECO:0007669"/>
    <property type="project" value="TreeGrafter"/>
</dbReference>
<dbReference type="GeneID" id="36321171"/>
<dbReference type="VEuPathDB" id="MicrosporidiaDB:G9O61_00g015040"/>
<evidence type="ECO:0000256" key="5">
    <source>
        <dbReference type="ARBA" id="ARBA00023136"/>
    </source>
</evidence>